<evidence type="ECO:0000259" key="2">
    <source>
        <dbReference type="Pfam" id="PF00534"/>
    </source>
</evidence>
<organism evidence="3 4">
    <name type="scientific">Sphingomonas aracearum</name>
    <dbReference type="NCBI Taxonomy" id="2283317"/>
    <lineage>
        <taxon>Bacteria</taxon>
        <taxon>Pseudomonadati</taxon>
        <taxon>Pseudomonadota</taxon>
        <taxon>Alphaproteobacteria</taxon>
        <taxon>Sphingomonadales</taxon>
        <taxon>Sphingomonadaceae</taxon>
        <taxon>Sphingomonas</taxon>
    </lineage>
</organism>
<comment type="caution">
    <text evidence="3">The sequence shown here is derived from an EMBL/GenBank/DDBJ whole genome shotgun (WGS) entry which is preliminary data.</text>
</comment>
<dbReference type="GO" id="GO:0016757">
    <property type="term" value="F:glycosyltransferase activity"/>
    <property type="evidence" value="ECO:0007669"/>
    <property type="project" value="InterPro"/>
</dbReference>
<dbReference type="CDD" id="cd03809">
    <property type="entry name" value="GT4_MtfB-like"/>
    <property type="match status" value="1"/>
</dbReference>
<dbReference type="Gene3D" id="3.40.50.2000">
    <property type="entry name" value="Glycogen Phosphorylase B"/>
    <property type="match status" value="2"/>
</dbReference>
<dbReference type="AlphaFoldDB" id="A0A369VXJ8"/>
<gene>
    <name evidence="3" type="ORF">DVW87_00925</name>
</gene>
<feature type="domain" description="Glycosyl transferase family 1" evidence="2">
    <location>
        <begin position="184"/>
        <end position="346"/>
    </location>
</feature>
<evidence type="ECO:0000313" key="3">
    <source>
        <dbReference type="EMBL" id="RDE06327.1"/>
    </source>
</evidence>
<keyword evidence="4" id="KW-1185">Reference proteome</keyword>
<dbReference type="InterPro" id="IPR001296">
    <property type="entry name" value="Glyco_trans_1"/>
</dbReference>
<dbReference type="PANTHER" id="PTHR46401">
    <property type="entry name" value="GLYCOSYLTRANSFERASE WBBK-RELATED"/>
    <property type="match status" value="1"/>
</dbReference>
<dbReference type="SUPFAM" id="SSF53756">
    <property type="entry name" value="UDP-Glycosyltransferase/glycogen phosphorylase"/>
    <property type="match status" value="1"/>
</dbReference>
<proteinExistence type="predicted"/>
<evidence type="ECO:0000256" key="1">
    <source>
        <dbReference type="ARBA" id="ARBA00022679"/>
    </source>
</evidence>
<sequence>MAVDRYHLVINGRFLTQPTTGVQRVARELTREIDRMVARGEVDMRVRLVCEQLADFTDMELEAVEVERVGASSGHLWEQTVLPRHVGDARLLCMGNTAPIASLLGGVPVALMMHDLSYRLFPDAYTRRYRLGHSLLMPLLLRRSDPIFTVSATEKAMLSSLVPASRSRIVVAQNGGWRDDHVARFATDSARRREYALYVGSFSRRKNFDGVLATAIRLAREDGLPTLLVGASGHFLAPPDGIIPSDVAPLIRMVGQVEDIDVLARLYLDAACLIFPSFYEASPLPPVEAMSLGCPVVASGIPSLRERCGEAAAYCDPHDPEDMLRAVRRVVHDEAFRAQLVADGYRRAARYSWREQARVIVHALLNQDRGGVVQK</sequence>
<accession>A0A369VXJ8</accession>
<protein>
    <submittedName>
        <fullName evidence="3">Glycosyltransferase family 1 protein</fullName>
    </submittedName>
</protein>
<evidence type="ECO:0000313" key="4">
    <source>
        <dbReference type="Proteomes" id="UP000253918"/>
    </source>
</evidence>
<dbReference type="Pfam" id="PF00534">
    <property type="entry name" value="Glycos_transf_1"/>
    <property type="match status" value="1"/>
</dbReference>
<dbReference type="PANTHER" id="PTHR46401:SF2">
    <property type="entry name" value="GLYCOSYLTRANSFERASE WBBK-RELATED"/>
    <property type="match status" value="1"/>
</dbReference>
<name>A0A369VXJ8_9SPHN</name>
<dbReference type="GO" id="GO:0009103">
    <property type="term" value="P:lipopolysaccharide biosynthetic process"/>
    <property type="evidence" value="ECO:0007669"/>
    <property type="project" value="TreeGrafter"/>
</dbReference>
<keyword evidence="1 3" id="KW-0808">Transferase</keyword>
<dbReference type="EMBL" id="QQNB01000001">
    <property type="protein sequence ID" value="RDE06327.1"/>
    <property type="molecule type" value="Genomic_DNA"/>
</dbReference>
<dbReference type="Proteomes" id="UP000253918">
    <property type="component" value="Unassembled WGS sequence"/>
</dbReference>
<reference evidence="3 4" key="1">
    <citation type="submission" date="2018-07" db="EMBL/GenBank/DDBJ databases">
        <title>a novel species of Sphingomonas isolated from the rhizosphere soil of Araceae plant.</title>
        <authorList>
            <person name="Zhiyong W."/>
            <person name="Qinglan Z."/>
            <person name="Zhiwei F."/>
            <person name="Ding X."/>
            <person name="Gejiao W."/>
            <person name="Shixue Z."/>
        </authorList>
    </citation>
    <scope>NUCLEOTIDE SEQUENCE [LARGE SCALE GENOMIC DNA]</scope>
    <source>
        <strain evidence="3 4">WZY 27</strain>
    </source>
</reference>